<organism evidence="1">
    <name type="scientific">Candidatus Nitrotoga fabula</name>
    <dbReference type="NCBI Taxonomy" id="2182327"/>
    <lineage>
        <taxon>Bacteria</taxon>
        <taxon>Pseudomonadati</taxon>
        <taxon>Pseudomonadota</taxon>
        <taxon>Betaproteobacteria</taxon>
        <taxon>Nitrosomonadales</taxon>
        <taxon>Gallionellaceae</taxon>
        <taxon>Candidatus Nitrotoga</taxon>
    </lineage>
</organism>
<proteinExistence type="predicted"/>
<gene>
    <name evidence="1" type="ORF">NITFAB_1583</name>
</gene>
<protein>
    <recommendedName>
        <fullName evidence="2">Transposase</fullName>
    </recommendedName>
</protein>
<sequence>MDKLMSQKEVQRAQVLDLLKDVKISQQEASKRIGISTRQARRLAKRYQAEGLGGLVSKKRGKASNRCLDEAIRATAMELVGAHTTGTSGRRWLARNLPGCTAFSYPLRPPAR</sequence>
<name>A0A2X0QUX7_9PROT</name>
<dbReference type="EMBL" id="LS423452">
    <property type="protein sequence ID" value="SPS05993.1"/>
    <property type="molecule type" value="Genomic_DNA"/>
</dbReference>
<evidence type="ECO:0008006" key="2">
    <source>
        <dbReference type="Google" id="ProtNLM"/>
    </source>
</evidence>
<dbReference type="Pfam" id="PF13384">
    <property type="entry name" value="HTH_23"/>
    <property type="match status" value="1"/>
</dbReference>
<dbReference type="AlphaFoldDB" id="A0A2X0QUX7"/>
<dbReference type="InterPro" id="IPR009057">
    <property type="entry name" value="Homeodomain-like_sf"/>
</dbReference>
<dbReference type="SUPFAM" id="SSF46689">
    <property type="entry name" value="Homeodomain-like"/>
    <property type="match status" value="1"/>
</dbReference>
<evidence type="ECO:0000313" key="1">
    <source>
        <dbReference type="EMBL" id="SPS05993.1"/>
    </source>
</evidence>
<accession>A0A2X0QUX7</accession>
<reference evidence="1" key="1">
    <citation type="submission" date="2018-05" db="EMBL/GenBank/DDBJ databases">
        <authorList>
            <person name="Lanie J.A."/>
            <person name="Ng W.-L."/>
            <person name="Kazmierczak K.M."/>
            <person name="Andrzejewski T.M."/>
            <person name="Davidsen T.M."/>
            <person name="Wayne K.J."/>
            <person name="Tettelin H."/>
            <person name="Glass J.I."/>
            <person name="Rusch D."/>
            <person name="Podicherti R."/>
            <person name="Tsui H.-C.T."/>
            <person name="Winkler M.E."/>
        </authorList>
    </citation>
    <scope>NUCLEOTIDE SEQUENCE</scope>
    <source>
        <strain evidence="1">KNB</strain>
    </source>
</reference>